<dbReference type="AlphaFoldDB" id="A0AAV4J0X8"/>
<proteinExistence type="predicted"/>
<evidence type="ECO:0000313" key="1">
    <source>
        <dbReference type="EMBL" id="GFS15910.1"/>
    </source>
</evidence>
<sequence>MYSNHPLTTPFSVKDILSWSEQQGALDYPGAALGYMQGTPYPYDMSPSYQHRSGAPTPSYEQLSALPSNPACLYGSATPTYTNLSYQSHHAHPHSSAGTLVGGGGVMIKPSDYEVMSGLSGIKPDYETQVTADSMSLPVKQEYESHVTEMAGHMTHMGDQVCMEEDCDNKGNNITKSNYLDQVQATY</sequence>
<keyword evidence="2" id="KW-1185">Reference proteome</keyword>
<organism evidence="1 2">
    <name type="scientific">Elysia marginata</name>
    <dbReference type="NCBI Taxonomy" id="1093978"/>
    <lineage>
        <taxon>Eukaryota</taxon>
        <taxon>Metazoa</taxon>
        <taxon>Spiralia</taxon>
        <taxon>Lophotrochozoa</taxon>
        <taxon>Mollusca</taxon>
        <taxon>Gastropoda</taxon>
        <taxon>Heterobranchia</taxon>
        <taxon>Euthyneura</taxon>
        <taxon>Panpulmonata</taxon>
        <taxon>Sacoglossa</taxon>
        <taxon>Placobranchoidea</taxon>
        <taxon>Plakobranchidae</taxon>
        <taxon>Elysia</taxon>
    </lineage>
</organism>
<gene>
    <name evidence="1" type="ORF">ElyMa_001459900</name>
</gene>
<name>A0AAV4J0X8_9GAST</name>
<evidence type="ECO:0000313" key="2">
    <source>
        <dbReference type="Proteomes" id="UP000762676"/>
    </source>
</evidence>
<reference evidence="1 2" key="1">
    <citation type="journal article" date="2021" name="Elife">
        <title>Chloroplast acquisition without the gene transfer in kleptoplastic sea slugs, Plakobranchus ocellatus.</title>
        <authorList>
            <person name="Maeda T."/>
            <person name="Takahashi S."/>
            <person name="Yoshida T."/>
            <person name="Shimamura S."/>
            <person name="Takaki Y."/>
            <person name="Nagai Y."/>
            <person name="Toyoda A."/>
            <person name="Suzuki Y."/>
            <person name="Arimoto A."/>
            <person name="Ishii H."/>
            <person name="Satoh N."/>
            <person name="Nishiyama T."/>
            <person name="Hasebe M."/>
            <person name="Maruyama T."/>
            <person name="Minagawa J."/>
            <person name="Obokata J."/>
            <person name="Shigenobu S."/>
        </authorList>
    </citation>
    <scope>NUCLEOTIDE SEQUENCE [LARGE SCALE GENOMIC DNA]</scope>
</reference>
<dbReference type="EMBL" id="BMAT01002874">
    <property type="protein sequence ID" value="GFS15910.1"/>
    <property type="molecule type" value="Genomic_DNA"/>
</dbReference>
<comment type="caution">
    <text evidence="1">The sequence shown here is derived from an EMBL/GenBank/DDBJ whole genome shotgun (WGS) entry which is preliminary data.</text>
</comment>
<accession>A0AAV4J0X8</accession>
<protein>
    <submittedName>
        <fullName evidence="1">Uncharacterized protein</fullName>
    </submittedName>
</protein>
<dbReference type="Proteomes" id="UP000762676">
    <property type="component" value="Unassembled WGS sequence"/>
</dbReference>